<evidence type="ECO:0000313" key="4">
    <source>
        <dbReference type="Proteomes" id="UP000628448"/>
    </source>
</evidence>
<evidence type="ECO:0000259" key="2">
    <source>
        <dbReference type="Pfam" id="PF11396"/>
    </source>
</evidence>
<feature type="signal peptide" evidence="1">
    <location>
        <begin position="1"/>
        <end position="21"/>
    </location>
</feature>
<dbReference type="Gene3D" id="3.10.450.360">
    <property type="match status" value="1"/>
</dbReference>
<sequence length="149" mass="17075">MKKIALLFLSVAIFTSVQLSAQIRKVPAEVTEAFKQKFPNADKVEWKDKLTNFQASFNSGGAAYTAEFTTKGEWKETMKKIDSYDALPKAVKDGFEKSKYTDWTKGSVYWIENDDNKNVYRIYIEKSAVQKLFLFFTKDGQLEKETPGV</sequence>
<dbReference type="InterPro" id="IPR021533">
    <property type="entry name" value="PepSY-like"/>
</dbReference>
<dbReference type="SUPFAM" id="SSF160574">
    <property type="entry name" value="BT0923-like"/>
    <property type="match status" value="1"/>
</dbReference>
<dbReference type="RefSeq" id="WP_196991371.1">
    <property type="nucleotide sequence ID" value="NZ_JADWYR010000002.1"/>
</dbReference>
<keyword evidence="1" id="KW-0732">Signal</keyword>
<evidence type="ECO:0000256" key="1">
    <source>
        <dbReference type="SAM" id="SignalP"/>
    </source>
</evidence>
<evidence type="ECO:0000313" key="3">
    <source>
        <dbReference type="EMBL" id="MBG9377281.1"/>
    </source>
</evidence>
<protein>
    <submittedName>
        <fullName evidence="3">PepSY-like domain-containing protein</fullName>
    </submittedName>
</protein>
<dbReference type="AlphaFoldDB" id="A0A931EB78"/>
<reference evidence="3" key="1">
    <citation type="submission" date="2020-11" db="EMBL/GenBank/DDBJ databases">
        <title>Bacterial whole genome sequence for Panacibacter sp. DH6.</title>
        <authorList>
            <person name="Le V."/>
            <person name="Ko S."/>
            <person name="Ahn C.-Y."/>
            <person name="Oh H.-M."/>
        </authorList>
    </citation>
    <scope>NUCLEOTIDE SEQUENCE</scope>
    <source>
        <strain evidence="3">DH6</strain>
    </source>
</reference>
<comment type="caution">
    <text evidence="3">The sequence shown here is derived from an EMBL/GenBank/DDBJ whole genome shotgun (WGS) entry which is preliminary data.</text>
</comment>
<feature type="domain" description="Putative beta-lactamase-inhibitor-like PepSY-like" evidence="2">
    <location>
        <begin position="53"/>
        <end position="143"/>
    </location>
</feature>
<feature type="chain" id="PRO_5037367087" evidence="1">
    <location>
        <begin position="22"/>
        <end position="149"/>
    </location>
</feature>
<dbReference type="EMBL" id="JADWYR010000002">
    <property type="protein sequence ID" value="MBG9377281.1"/>
    <property type="molecule type" value="Genomic_DNA"/>
</dbReference>
<name>A0A931EB78_9BACT</name>
<dbReference type="Proteomes" id="UP000628448">
    <property type="component" value="Unassembled WGS sequence"/>
</dbReference>
<dbReference type="Pfam" id="PF11396">
    <property type="entry name" value="PepSY_like"/>
    <property type="match status" value="1"/>
</dbReference>
<accession>A0A931EB78</accession>
<gene>
    <name evidence="3" type="ORF">I5907_13650</name>
</gene>
<organism evidence="3 4">
    <name type="scientific">Panacibacter microcysteis</name>
    <dbReference type="NCBI Taxonomy" id="2793269"/>
    <lineage>
        <taxon>Bacteria</taxon>
        <taxon>Pseudomonadati</taxon>
        <taxon>Bacteroidota</taxon>
        <taxon>Chitinophagia</taxon>
        <taxon>Chitinophagales</taxon>
        <taxon>Chitinophagaceae</taxon>
        <taxon>Panacibacter</taxon>
    </lineage>
</organism>
<proteinExistence type="predicted"/>
<keyword evidence="4" id="KW-1185">Reference proteome</keyword>